<dbReference type="Pfam" id="PF01266">
    <property type="entry name" value="DAO"/>
    <property type="match status" value="1"/>
</dbReference>
<name>A0AB39HIA3_9BACI</name>
<dbReference type="PANTHER" id="PTHR13847:SF286">
    <property type="entry name" value="D-AMINO ACID DEHYDROGENASE"/>
    <property type="match status" value="1"/>
</dbReference>
<dbReference type="GO" id="GO:0005737">
    <property type="term" value="C:cytoplasm"/>
    <property type="evidence" value="ECO:0007669"/>
    <property type="project" value="TreeGrafter"/>
</dbReference>
<dbReference type="InterPro" id="IPR036188">
    <property type="entry name" value="FAD/NAD-bd_sf"/>
</dbReference>
<gene>
    <name evidence="6" type="ORF">AB4Y30_13130</name>
</gene>
<evidence type="ECO:0000313" key="6">
    <source>
        <dbReference type="EMBL" id="XDK31966.1"/>
    </source>
</evidence>
<organism evidence="6">
    <name type="scientific">Ornithinibacillus sp. 4-3</name>
    <dbReference type="NCBI Taxonomy" id="3231488"/>
    <lineage>
        <taxon>Bacteria</taxon>
        <taxon>Bacillati</taxon>
        <taxon>Bacillota</taxon>
        <taxon>Bacilli</taxon>
        <taxon>Bacillales</taxon>
        <taxon>Bacillaceae</taxon>
        <taxon>Ornithinibacillus</taxon>
    </lineage>
</organism>
<dbReference type="SUPFAM" id="SSF54373">
    <property type="entry name" value="FAD-linked reductases, C-terminal domain"/>
    <property type="match status" value="1"/>
</dbReference>
<dbReference type="EMBL" id="CP162599">
    <property type="protein sequence ID" value="XDK31966.1"/>
    <property type="molecule type" value="Genomic_DNA"/>
</dbReference>
<dbReference type="RefSeq" id="WP_368652690.1">
    <property type="nucleotide sequence ID" value="NZ_CP162599.1"/>
</dbReference>
<dbReference type="PANTHER" id="PTHR13847">
    <property type="entry name" value="SARCOSINE DEHYDROGENASE-RELATED"/>
    <property type="match status" value="1"/>
</dbReference>
<evidence type="ECO:0000256" key="3">
    <source>
        <dbReference type="ARBA" id="ARBA00022630"/>
    </source>
</evidence>
<accession>A0AB39HIA3</accession>
<dbReference type="SUPFAM" id="SSF51971">
    <property type="entry name" value="Nucleotide-binding domain"/>
    <property type="match status" value="1"/>
</dbReference>
<dbReference type="EC" id="1.-.-.-" evidence="6"/>
<dbReference type="AlphaFoldDB" id="A0AB39HIA3"/>
<evidence type="ECO:0000259" key="5">
    <source>
        <dbReference type="Pfam" id="PF01266"/>
    </source>
</evidence>
<evidence type="ECO:0000256" key="4">
    <source>
        <dbReference type="ARBA" id="ARBA00023002"/>
    </source>
</evidence>
<dbReference type="Gene3D" id="3.50.50.60">
    <property type="entry name" value="FAD/NAD(P)-binding domain"/>
    <property type="match status" value="1"/>
</dbReference>
<dbReference type="Gene3D" id="3.30.9.10">
    <property type="entry name" value="D-Amino Acid Oxidase, subunit A, domain 2"/>
    <property type="match status" value="1"/>
</dbReference>
<reference evidence="6" key="1">
    <citation type="submission" date="2024-07" db="EMBL/GenBank/DDBJ databases">
        <title>Halotolerant mesophilic bacterium Ornithinibacillus sp. 4-3, sp. nov., isolated from soil.</title>
        <authorList>
            <person name="Sidarenka A.V."/>
            <person name="Guliayeva D.E."/>
            <person name="Leanovich S.I."/>
            <person name="Hileuskaya K.S."/>
            <person name="Akhremchuk A.E."/>
            <person name="Sikolenko M.A."/>
            <person name="Valentovich L.N."/>
        </authorList>
    </citation>
    <scope>NUCLEOTIDE SEQUENCE</scope>
    <source>
        <strain evidence="6">4-3</strain>
    </source>
</reference>
<proteinExistence type="inferred from homology"/>
<comment type="similarity">
    <text evidence="2">Belongs to the DadA oxidoreductase family.</text>
</comment>
<evidence type="ECO:0000256" key="1">
    <source>
        <dbReference type="ARBA" id="ARBA00001974"/>
    </source>
</evidence>
<dbReference type="GO" id="GO:0016491">
    <property type="term" value="F:oxidoreductase activity"/>
    <property type="evidence" value="ECO:0007669"/>
    <property type="project" value="UniProtKB-KW"/>
</dbReference>
<sequence length="368" mass="39787">MKKVVVIGAGILGASTAYHLAKEGAEVTIVDRNDIGRATDAAAGIIGPWLAQRRNMAWYNLARSGARFYPEIIKELAHQGEENTGYSRVGLIALHRSEERLLAAEERAYTRKVDAPEIGEIKKLSPEETVAMVPLLREDCHSIYVSGAARVDGNAVRNALLRASEKLGAKLVQGNASLIVEQQKNIGVQVDGEKIHADAVVAATGAWLDDLLKPLDMKLGAYPQKAQIIHLEASHINMDNWPVIMPPNNQYILPFDDRIIIGATHESAAGFNPNITAGGVHEVLSKAIEVAPELADLELKEIKVGYRPFIPGSLPIIGELPNYKGLFLANGLGASGLTIGPYVGRELALIALGKYSELNLADYQMNIL</sequence>
<comment type="cofactor">
    <cofactor evidence="1">
        <name>FAD</name>
        <dbReference type="ChEBI" id="CHEBI:57692"/>
    </cofactor>
</comment>
<evidence type="ECO:0000256" key="2">
    <source>
        <dbReference type="ARBA" id="ARBA00009410"/>
    </source>
</evidence>
<protein>
    <submittedName>
        <fullName evidence="6">NAD(P)/FAD-dependent oxidoreductase</fullName>
        <ecNumber evidence="6">1.-.-.-</ecNumber>
    </submittedName>
</protein>
<feature type="domain" description="FAD dependent oxidoreductase" evidence="5">
    <location>
        <begin position="3"/>
        <end position="348"/>
    </location>
</feature>
<keyword evidence="3" id="KW-0285">Flavoprotein</keyword>
<dbReference type="InterPro" id="IPR006076">
    <property type="entry name" value="FAD-dep_OxRdtase"/>
</dbReference>
<keyword evidence="4 6" id="KW-0560">Oxidoreductase</keyword>